<evidence type="ECO:0000313" key="2">
    <source>
        <dbReference type="WBParaSite" id="Hba_14899"/>
    </source>
</evidence>
<keyword evidence="1" id="KW-1185">Reference proteome</keyword>
<dbReference type="WBParaSite" id="Hba_14899">
    <property type="protein sequence ID" value="Hba_14899"/>
    <property type="gene ID" value="Hba_14899"/>
</dbReference>
<name>A0A1I7XBS9_HETBA</name>
<reference evidence="2" key="1">
    <citation type="submission" date="2016-11" db="UniProtKB">
        <authorList>
            <consortium name="WormBaseParasite"/>
        </authorList>
    </citation>
    <scope>IDENTIFICATION</scope>
</reference>
<dbReference type="Proteomes" id="UP000095283">
    <property type="component" value="Unplaced"/>
</dbReference>
<proteinExistence type="predicted"/>
<accession>A0A1I7XBS9</accession>
<protein>
    <submittedName>
        <fullName evidence="2">Phage protein</fullName>
    </submittedName>
</protein>
<organism evidence="1 2">
    <name type="scientific">Heterorhabditis bacteriophora</name>
    <name type="common">Entomopathogenic nematode worm</name>
    <dbReference type="NCBI Taxonomy" id="37862"/>
    <lineage>
        <taxon>Eukaryota</taxon>
        <taxon>Metazoa</taxon>
        <taxon>Ecdysozoa</taxon>
        <taxon>Nematoda</taxon>
        <taxon>Chromadorea</taxon>
        <taxon>Rhabditida</taxon>
        <taxon>Rhabditina</taxon>
        <taxon>Rhabditomorpha</taxon>
        <taxon>Strongyloidea</taxon>
        <taxon>Heterorhabditidae</taxon>
        <taxon>Heterorhabditis</taxon>
    </lineage>
</organism>
<dbReference type="AlphaFoldDB" id="A0A1I7XBS9"/>
<sequence length="51" mass="5993">MVIYSDFSFAPVVNPELEKLVNQVHNDITSYLSVTSLTEYTYHIQHKIDEY</sequence>
<evidence type="ECO:0000313" key="1">
    <source>
        <dbReference type="Proteomes" id="UP000095283"/>
    </source>
</evidence>